<reference evidence="3 4" key="1">
    <citation type="journal article" date="2012" name="Eukaryot. Cell">
        <title>Genome sequence of the fungus Glarea lozoyensis: the first genome sequence of a species from the Helotiaceae family.</title>
        <authorList>
            <person name="Youssar L."/>
            <person name="Gruening B.A."/>
            <person name="Erxleben A."/>
            <person name="Guenther S."/>
            <person name="Huettel W."/>
        </authorList>
    </citation>
    <scope>NUCLEOTIDE SEQUENCE [LARGE SCALE GENOMIC DNA]</scope>
    <source>
        <strain evidence="4">ATCC 74030 / MF5533</strain>
    </source>
</reference>
<feature type="region of interest" description="Disordered" evidence="1">
    <location>
        <begin position="215"/>
        <end position="235"/>
    </location>
</feature>
<dbReference type="SUPFAM" id="SSF63829">
    <property type="entry name" value="Calcium-dependent phosphotriesterase"/>
    <property type="match status" value="1"/>
</dbReference>
<dbReference type="InterPro" id="IPR008927">
    <property type="entry name" value="6-PGluconate_DH-like_C_sf"/>
</dbReference>
<dbReference type="SUPFAM" id="SSF51735">
    <property type="entry name" value="NAD(P)-binding Rossmann-fold domains"/>
    <property type="match status" value="1"/>
</dbReference>
<dbReference type="InterPro" id="IPR011042">
    <property type="entry name" value="6-blade_b-propeller_TolB-like"/>
</dbReference>
<keyword evidence="4" id="KW-1185">Reference proteome</keyword>
<evidence type="ECO:0000313" key="3">
    <source>
        <dbReference type="EMBL" id="EHL02319.1"/>
    </source>
</evidence>
<dbReference type="Gene3D" id="2.120.10.30">
    <property type="entry name" value="TolB, C-terminal domain"/>
    <property type="match status" value="2"/>
</dbReference>
<dbReference type="AlphaFoldDB" id="H0EGP5"/>
<keyword evidence="3" id="KW-0449">Lipoprotein</keyword>
<dbReference type="OrthoDB" id="5958943at2759"/>
<evidence type="ECO:0000259" key="2">
    <source>
        <dbReference type="Pfam" id="PF02737"/>
    </source>
</evidence>
<dbReference type="GO" id="GO:0070403">
    <property type="term" value="F:NAD+ binding"/>
    <property type="evidence" value="ECO:0007669"/>
    <property type="project" value="InterPro"/>
</dbReference>
<name>H0EGP5_GLAL7</name>
<dbReference type="Pfam" id="PF02737">
    <property type="entry name" value="3HCDH_N"/>
    <property type="match status" value="1"/>
</dbReference>
<dbReference type="Proteomes" id="UP000005446">
    <property type="component" value="Unassembled WGS sequence"/>
</dbReference>
<evidence type="ECO:0000313" key="4">
    <source>
        <dbReference type="Proteomes" id="UP000005446"/>
    </source>
</evidence>
<protein>
    <submittedName>
        <fullName evidence="3">Putative Low-density lipoprotein receptor-related protein 4</fullName>
    </submittedName>
</protein>
<dbReference type="InterPro" id="IPR006176">
    <property type="entry name" value="3-OHacyl-CoA_DH_NAD-bd"/>
</dbReference>
<dbReference type="EMBL" id="AGUE01000028">
    <property type="protein sequence ID" value="EHL02319.1"/>
    <property type="molecule type" value="Genomic_DNA"/>
</dbReference>
<sequence length="547" mass="59854">MPQVPRSAENYIIPKATGGRPLAVAAEIRCFLIEGNDYLKPARLQKSEMATSLEAIKGRPVAVLGGGVLGRRIACTWAAGGWNVNIRDPSPEQRNASLHYIENNIASYASEIGTKPGNASAFESLEDAVKDAWTVIEAVPEKLSLKIDTFADLEKLAPKDASLAGPCTMMDAVGLDTVEFIEEHYIKERGLSGEKTTEFLKREYINQGKLGAKSGKGGLYPPGATTKAAGEDKSHHDDLHAPSLYMLDIGLNSLEDTIHSGRVVVGSSDGRELRTLVSGQTLPDGLDISLKTGRIDWTNMGVPTSNDGIVQSCKLDGSDVQTVIPAGAVHTPKQLIIDQENDKLYFCDREGLRVMRSNLDGSEHEILIKNGDWENEEDAANQLNWPVGISVNRKEGKFYWTQKGLSKGGKGRIFRANIETPQGEDPSNRSDIEVLFTGLPEPIDLEIDEDTQTLFWTDRGDPPMGNSLNCVQLDGLKGLNENEENPKYRILAKQLHEAIGVKLDRVNKHIYMTDLGGTVYRVGVDGKNKKKVYDEEFAFSGIGLTHV</sequence>
<dbReference type="SUPFAM" id="SSF48179">
    <property type="entry name" value="6-phosphogluconate dehydrogenase C-terminal domain-like"/>
    <property type="match status" value="1"/>
</dbReference>
<dbReference type="InterPro" id="IPR000033">
    <property type="entry name" value="LDLR_classB_rpt"/>
</dbReference>
<dbReference type="HOGENOM" id="CLU_031652_0_0_1"/>
<organism evidence="3 4">
    <name type="scientific">Glarea lozoyensis (strain ATCC 74030 / MF5533)</name>
    <dbReference type="NCBI Taxonomy" id="1104152"/>
    <lineage>
        <taxon>Eukaryota</taxon>
        <taxon>Fungi</taxon>
        <taxon>Dikarya</taxon>
        <taxon>Ascomycota</taxon>
        <taxon>Pezizomycotina</taxon>
        <taxon>Leotiomycetes</taxon>
        <taxon>Helotiales</taxon>
        <taxon>Helotiaceae</taxon>
        <taxon>Glarea</taxon>
    </lineage>
</organism>
<keyword evidence="3" id="KW-0675">Receptor</keyword>
<dbReference type="PANTHER" id="PTHR48075">
    <property type="entry name" value="3-HYDROXYACYL-COA DEHYDROGENASE FAMILY PROTEIN"/>
    <property type="match status" value="1"/>
</dbReference>
<dbReference type="InterPro" id="IPR036291">
    <property type="entry name" value="NAD(P)-bd_dom_sf"/>
</dbReference>
<proteinExistence type="predicted"/>
<dbReference type="GO" id="GO:0006631">
    <property type="term" value="P:fatty acid metabolic process"/>
    <property type="evidence" value="ECO:0007669"/>
    <property type="project" value="InterPro"/>
</dbReference>
<accession>H0EGP5</accession>
<comment type="caution">
    <text evidence="3">The sequence shown here is derived from an EMBL/GenBank/DDBJ whole genome shotgun (WGS) entry which is preliminary data.</text>
</comment>
<gene>
    <name evidence="3" type="ORF">M7I_1664</name>
</gene>
<evidence type="ECO:0000256" key="1">
    <source>
        <dbReference type="SAM" id="MobiDB-lite"/>
    </source>
</evidence>
<dbReference type="Gene3D" id="3.40.50.720">
    <property type="entry name" value="NAD(P)-binding Rossmann-like Domain"/>
    <property type="match status" value="1"/>
</dbReference>
<dbReference type="PANTHER" id="PTHR48075:SF3">
    <property type="entry name" value="3-HYDROXYACYL-COA DEHYDROGENASE"/>
    <property type="match status" value="1"/>
</dbReference>
<dbReference type="GO" id="GO:0016616">
    <property type="term" value="F:oxidoreductase activity, acting on the CH-OH group of donors, NAD or NADP as acceptor"/>
    <property type="evidence" value="ECO:0007669"/>
    <property type="project" value="InterPro"/>
</dbReference>
<dbReference type="InParanoid" id="H0EGP5"/>
<dbReference type="SMART" id="SM00135">
    <property type="entry name" value="LY"/>
    <property type="match status" value="5"/>
</dbReference>
<feature type="domain" description="3-hydroxyacyl-CoA dehydrogenase NAD binding" evidence="2">
    <location>
        <begin position="61"/>
        <end position="164"/>
    </location>
</feature>